<comment type="caution">
    <text evidence="1">The sequence shown here is derived from an EMBL/GenBank/DDBJ whole genome shotgun (WGS) entry which is preliminary data.</text>
</comment>
<accession>A0ACC3D668</accession>
<gene>
    <name evidence="1" type="ORF">LTS18_003906</name>
</gene>
<keyword evidence="2" id="KW-1185">Reference proteome</keyword>
<evidence type="ECO:0000313" key="2">
    <source>
        <dbReference type="Proteomes" id="UP001186974"/>
    </source>
</evidence>
<reference evidence="1" key="1">
    <citation type="submission" date="2024-09" db="EMBL/GenBank/DDBJ databases">
        <title>Black Yeasts Isolated from many extreme environments.</title>
        <authorList>
            <person name="Coleine C."/>
            <person name="Stajich J.E."/>
            <person name="Selbmann L."/>
        </authorList>
    </citation>
    <scope>NUCLEOTIDE SEQUENCE</scope>
    <source>
        <strain evidence="1">CCFEE 5737</strain>
    </source>
</reference>
<feature type="non-terminal residue" evidence="1">
    <location>
        <position position="1"/>
    </location>
</feature>
<organism evidence="1 2">
    <name type="scientific">Coniosporium uncinatum</name>
    <dbReference type="NCBI Taxonomy" id="93489"/>
    <lineage>
        <taxon>Eukaryota</taxon>
        <taxon>Fungi</taxon>
        <taxon>Dikarya</taxon>
        <taxon>Ascomycota</taxon>
        <taxon>Pezizomycotina</taxon>
        <taxon>Dothideomycetes</taxon>
        <taxon>Dothideomycetes incertae sedis</taxon>
        <taxon>Coniosporium</taxon>
    </lineage>
</organism>
<proteinExistence type="predicted"/>
<protein>
    <submittedName>
        <fullName evidence="1">Uncharacterized protein</fullName>
    </submittedName>
</protein>
<dbReference type="EMBL" id="JAWDJW010007255">
    <property type="protein sequence ID" value="KAK3062518.1"/>
    <property type="molecule type" value="Genomic_DNA"/>
</dbReference>
<name>A0ACC3D668_9PEZI</name>
<sequence>KDRVRKIKAQEATGGNWRPNPNSPMFGGSGGPGGATPGPPPQQPQTSMQMSPGELSDPIAHPSGGPMPPPGSAPGGPPAPPKIPFYGMAPSLSNPHMPRSYSTNRNRSNSQSPHDGFSSSASAPPLDVSAATAAAHEEWSQIRSALHALGSHFGPHYQPMSEEFTQPIPSPYGPARQYRSYDIGVLWGLWNMCHIIVLRSHPDMPPAAHMAAGVAARHTASFAQEIGRIAAGIVPTPTSMPLNPSLGASLCEITMPLFFAGVQYQDAAQRAWLVSRIRDIEARTGWASAGAIAAGCETAWIKAAEAGRGPPYERVSAPPWESVEEEVQRFGRVIRTDPSDIGDRRYVHVNPPTRIRWAMGLLSQEGDVKAIGEAKNEGVGDKRYKNLIPIGTAG</sequence>
<dbReference type="Proteomes" id="UP001186974">
    <property type="component" value="Unassembled WGS sequence"/>
</dbReference>
<evidence type="ECO:0000313" key="1">
    <source>
        <dbReference type="EMBL" id="KAK3062518.1"/>
    </source>
</evidence>